<evidence type="ECO:0000313" key="1">
    <source>
        <dbReference type="EMBL" id="KGR74337.1"/>
    </source>
</evidence>
<dbReference type="EMBL" id="JPVN01000036">
    <property type="protein sequence ID" value="KGR74337.1"/>
    <property type="molecule type" value="Genomic_DNA"/>
</dbReference>
<dbReference type="OrthoDB" id="2973929at2"/>
<dbReference type="STRING" id="1384049.CD29_18630"/>
<evidence type="ECO:0000313" key="2">
    <source>
        <dbReference type="Proteomes" id="UP000030416"/>
    </source>
</evidence>
<dbReference type="PROSITE" id="PS51257">
    <property type="entry name" value="PROKAR_LIPOPROTEIN"/>
    <property type="match status" value="1"/>
</dbReference>
<reference evidence="1 2" key="1">
    <citation type="submission" date="2014-02" db="EMBL/GenBank/DDBJ databases">
        <title>Draft genome sequence of Lysinibacillus manganicus DSM 26584T.</title>
        <authorList>
            <person name="Zhang F."/>
            <person name="Wang G."/>
            <person name="Zhang L."/>
        </authorList>
    </citation>
    <scope>NUCLEOTIDE SEQUENCE [LARGE SCALE GENOMIC DNA]</scope>
    <source>
        <strain evidence="1 2">DSM 26584</strain>
    </source>
</reference>
<keyword evidence="2" id="KW-1185">Reference proteome</keyword>
<dbReference type="RefSeq" id="WP_036189981.1">
    <property type="nucleotide sequence ID" value="NZ_AVDA01000036.1"/>
</dbReference>
<name>A0A0A3IHM3_9BACL</name>
<dbReference type="Proteomes" id="UP000030416">
    <property type="component" value="Unassembled WGS sequence"/>
</dbReference>
<dbReference type="eggNOG" id="ENOG5032WVI">
    <property type="taxonomic scope" value="Bacteria"/>
</dbReference>
<evidence type="ECO:0008006" key="3">
    <source>
        <dbReference type="Google" id="ProtNLM"/>
    </source>
</evidence>
<organism evidence="1 2">
    <name type="scientific">Ureibacillus manganicus DSM 26584</name>
    <dbReference type="NCBI Taxonomy" id="1384049"/>
    <lineage>
        <taxon>Bacteria</taxon>
        <taxon>Bacillati</taxon>
        <taxon>Bacillota</taxon>
        <taxon>Bacilli</taxon>
        <taxon>Bacillales</taxon>
        <taxon>Caryophanaceae</taxon>
        <taxon>Ureibacillus</taxon>
    </lineage>
</organism>
<protein>
    <recommendedName>
        <fullName evidence="3">Lipoprotein</fullName>
    </recommendedName>
</protein>
<proteinExistence type="predicted"/>
<comment type="caution">
    <text evidence="1">The sequence shown here is derived from an EMBL/GenBank/DDBJ whole genome shotgun (WGS) entry which is preliminary data.</text>
</comment>
<accession>A0A0A3IHM3</accession>
<dbReference type="AlphaFoldDB" id="A0A0A3IHM3"/>
<gene>
    <name evidence="1" type="ORF">CD29_18630</name>
</gene>
<sequence length="162" mass="18366">MKKNKRTLVLVLSLIFILSGCMGTEKHYYLSLMGESQKWKLTGYEIVITPERFAAGHGTLQIKNETNYTTHYFSFETHVVMYDQDRVVHTGSVSGPGFNIAEQNTGAIDGGTYFDKKGTPVTLSDVSAIYMIVEWQEHADSEITKERIDLFDKTSKEHSFIN</sequence>